<feature type="domain" description="Carrier" evidence="4">
    <location>
        <begin position="952"/>
        <end position="1026"/>
    </location>
</feature>
<dbReference type="InterPro" id="IPR036736">
    <property type="entry name" value="ACP-like_sf"/>
</dbReference>
<dbReference type="PANTHER" id="PTHR45527:SF1">
    <property type="entry name" value="FATTY ACID SYNTHASE"/>
    <property type="match status" value="1"/>
</dbReference>
<dbReference type="CDD" id="cd05930">
    <property type="entry name" value="A_NRPS"/>
    <property type="match status" value="1"/>
</dbReference>
<keyword evidence="3" id="KW-0597">Phosphoprotein</keyword>
<dbReference type="InterPro" id="IPR025110">
    <property type="entry name" value="AMP-bd_C"/>
</dbReference>
<dbReference type="PROSITE" id="PS50075">
    <property type="entry name" value="CARRIER"/>
    <property type="match status" value="3"/>
</dbReference>
<evidence type="ECO:0000259" key="4">
    <source>
        <dbReference type="PROSITE" id="PS50075"/>
    </source>
</evidence>
<dbReference type="Gene3D" id="3.30.559.10">
    <property type="entry name" value="Chloramphenicol acetyltransferase-like domain"/>
    <property type="match status" value="3"/>
</dbReference>
<dbReference type="InterPro" id="IPR006162">
    <property type="entry name" value="Ppantetheine_attach_site"/>
</dbReference>
<dbReference type="Gene3D" id="3.30.300.30">
    <property type="match status" value="3"/>
</dbReference>
<dbReference type="CDD" id="cd19531">
    <property type="entry name" value="LCL_NRPS-like"/>
    <property type="match status" value="2"/>
</dbReference>
<dbReference type="Pfam" id="PF00550">
    <property type="entry name" value="PP-binding"/>
    <property type="match status" value="3"/>
</dbReference>
<dbReference type="Gene3D" id="3.30.559.30">
    <property type="entry name" value="Nonribosomal peptide synthetase, condensation domain"/>
    <property type="match status" value="3"/>
</dbReference>
<dbReference type="PROSITE" id="PS00455">
    <property type="entry name" value="AMP_BINDING"/>
    <property type="match status" value="2"/>
</dbReference>
<evidence type="ECO:0000256" key="1">
    <source>
        <dbReference type="ARBA" id="ARBA00001957"/>
    </source>
</evidence>
<dbReference type="Proteomes" id="UP000651156">
    <property type="component" value="Unassembled WGS sequence"/>
</dbReference>
<dbReference type="EMBL" id="JADEWN010000014">
    <property type="protein sequence ID" value="MBE9190290.1"/>
    <property type="molecule type" value="Genomic_DNA"/>
</dbReference>
<evidence type="ECO:0000313" key="5">
    <source>
        <dbReference type="EMBL" id="MBE9190290.1"/>
    </source>
</evidence>
<feature type="domain" description="Carrier" evidence="4">
    <location>
        <begin position="2004"/>
        <end position="2079"/>
    </location>
</feature>
<sequence>MQSNTIQGFRLSPQQKRLWSLQANSSVYKTQCAVIIEGNLNVDLLKKSIEKITDKHEMLRTRFHCLSGMKMPIMVVENYSFPIWQELNWTDCSPQEQLTKFDLLFDELIYQDINWIGNYFNVYLVQFTTKKYILIISLPAIYADTWTLANVVQEISNLYQIYLKNHHNNQEEVVQYVQFAEWQNQLLEESDAEAGKNYWSQVSSLPLNTLLPFEAKKYQYTFSPASLRLRLAPNITNKYATTEIFLLTCWQILLWRLTKQADITIGMVARGREYEELHDALGLFAKTLPIRCQLTADLSFTDVLHLVEKQVADAEEWQDYFVDECLGEDSNRIAFPFGFEFSQSPILSSSAAVNFAIYRQYTCIEPFKIKLSCIESNNLFIDFSYNQELFTLESIQQIAAQFQTLVTSAAQNPETPISKLEILSPSDRQKLLVDFNNTQRDFPLNRCIHQIFEEQAANHPDKIAVVFEDEQLTYAELNHKANQLAHYLRSLKIDSEQIVGIYLERSLETIVAILGILKAGYAYLVFDVNLPAEAIAMRSHIAEVALVLTQESLAAKLPNNLTYQCLDKNILQQSQENLSIQVSSDNLVYVVFTSGSTGTPKGVAIEHRQLLNYVWGILERLSLPAGASFATVSTFAADLGNTAVFSALCSGGCLHIVAQHRTTDSKLLADYFQRHSVDCLKIVPSHLAALLEDGAKSILPLQRLILGGEAASWSLIEQIRQLSPHCHIINHYGPTETTVGVMTYAISNEQTIYTTETVPLGRPLPNIQAYVLDEQLQLLPIGVPGELYIGGAGLGRGYLNSPELTKEKFITHSFGNSPQRLYRTGDLVRYLPDGNLEFLGRIDNQVKVRGFRIELEEIEVVLSQHHQIQQAVVALQEDKPGDKRLIAYLVTKPNQQLSIDELRQFLQQKLPEYMLPSGFVLLKKLPLTANGKVNRQALPAPERQLESATIVAPRTPVEEVLTGIWAEILGVKLGIYDNFFTLGGHSLLATQVISRLRKVFEIDLPLRQLFETPTVAEIATHIETAMRAGVTPDTSPLVRDPKLPLSFAQQRLWFLDQFNPQSPFYSLPRTVRLTGNLNVDAFHASINEIVRRHEALRTNFISVDGEPVQQIAASMHVPLPIIDLREFPEPIREEKAKQLALTEAQKGFDLSADPLLRVTLLRMAEDEHILLFAMHHIISDGWSIGILINELTTLYQAFSAGKPSPLPELLIQYADFATWQHRWLQTELEPQLNYWQQQLADITPLQLPTDLPRPAVQSFRGATTTISLSPELTSALQALSRRQGVTLFMTLLAAFQTLLYRYSGQSDIAVGSPIANRNRVEIEPLIGFFANTLVLRSNVVGTLSFADLLQQVRQMTLAAYTHQDLPFEYLVAQLQPDRSLDRNPLFQVMFALQSAAVELNLPGLSVSVLECDRTSAIFDLSLSLQETDSGLSGSLEYNTDLFHAETIARMVEHFEILLEEIVANPQQHLKSLPLLSRAEQHQLLVEWNNTHVDYPLNKCIHELFAAQVEKTPDALAVVCGENLSYRELDRQANCLAQYLQTLGVKPELVGLCVERSLDMVVGMMAILKAGGAYVPLDPAYPQERLAYIVEDAKLTVILTQTHLHSKLPPHQAQIICLDSDEINYQADIEYSSDRVNAENLAYVIYTSGSTGKPKGVLVSHRALVNHSLAVAQAYQLQPQDRVLQFASISFDVAAEEIFASWLSGATVVIRTEQISSFANFQQFLSQQKLSVLNLPTAYWHEWVSYLQFTNTSLPSTVRLVIVGTEQASSEKLALWQKIASQNVRWLNAYGPTEATIGVTVYEANTYTEQAHAYVPVGRPIANTQIYILDQHLNPTPVGIPGELYIGGACLAKGYLNQPKLTLEKFIPNPFSREPDACLYKTGDVARYLPDGNIELIGRIDDQVKIRGFRIELGEIRAVLQQHPDVSVAVVQPQADIANGKRLVAYIVPNRDIDTAELRRYLQQKLPDYMVPWAFVLLDSLPLTPNGKLDLQALPAPQIERSSTLPKTAAEEVVADVWKQVLNLEQVGIQDNFFELGGHSLLATQVTSRLSRIFQIEFPIRCLFEAPTIEGLVEALAKLGNGQDIEKIAQTIKAQPQQIETATQIIPRRNTDSCPLSFAQARLWFLNQLGTDSAYNIFEAVCLKGWLDIEILQQSFNEILCRHEVLRTSFALVDGQPVQIIAPTLSLTISVVDLRHLPNSEKAAEVKRLAKSEAQCPFNLAQAPLLRVTLLKLGETEHVVLLTMHHIIADGWSIGILINELTTLYQAFSAGKPSPLTELPIQYADFATWQHHWLQSELEPQLNYWQQQLADITPLQLPTDLPRPAVQSFRGATTTVSLSPALTAALQALSRRQGVTLFMTLLAAFQTLLYRYSGQSDIAVGSPIANRNRVEIEPLIGFFVNTLVLRSYLTSNQSFADLLQQVRQMTLAAYTHQDLPFEYLVAQLQPDRSLDRNPLFQVMFALQNAAVELKLPDLNLSVLECDRTSAIFDLSLSLQETDSGLRGGLQYNTDLFHAETIARMVEHFEILLEGIVANPQQEIKSLPLLSRAEQHRLLVEWNDTKIDYQQNSCIHELFAAQVEQTPNAVAVIFENQQLTYRELNERANQLAHYLQKLGVKPEVLVGVCLERSLEMAIALLGILKAGGAYVPLDPDYPPERLAFMLADSQTPVLLTQQQLLTRFPEHHCLCLDTDWQAIAQESLENPVASVTLDNLAYTIYTSGSTGKPKGAMNTHKGISNRLLWMQAALQLTPSDRVLQKTSFSFDVSVWEFFLPLLTGASLVLAKPGGHRDSVYLAELITQQQITTLHFVPSMLQVFLQSGLECHSLKNVICSGEALDYELQEKFFEHCNAKLYNLYGPTEASIDVTWWICQPDQMRIVPIGSPIANTQIYIVDRYLQPVPIGVPGELHIGGVGLARGYWQRPDLTAEKFIPNPFSTEPGDYLYKTGDLARYLPDGNIEYLGRIDDQVKIRGFRIELGEIAAQLNQHPPVQQAIAIARQGDIVAYVASQTHETLTSKELRHFLQEKLPQYMLPSAFVILPEFPLTPNGKLDRKVLPAPEVRRSDLETYVVPQTDWEKAIAQVWRKVLNLEQISIDDNFFELGGHSLLLAQVHSQLREMITVDFSILDMFRYPTIRLLAEYLNQTTVEIRDISTEKIAAGKAQQRKRLQKIKNINYE</sequence>
<dbReference type="InterPro" id="IPR000873">
    <property type="entry name" value="AMP-dep_synth/lig_dom"/>
</dbReference>
<evidence type="ECO:0000256" key="2">
    <source>
        <dbReference type="ARBA" id="ARBA00022450"/>
    </source>
</evidence>
<dbReference type="Pfam" id="PF00668">
    <property type="entry name" value="Condensation"/>
    <property type="match status" value="3"/>
</dbReference>
<dbReference type="InterPro" id="IPR009081">
    <property type="entry name" value="PP-bd_ACP"/>
</dbReference>
<name>A0ABR9UPS5_9CHRO</name>
<gene>
    <name evidence="5" type="ORF">IQ230_07935</name>
</gene>
<dbReference type="InterPro" id="IPR020845">
    <property type="entry name" value="AMP-binding_CS"/>
</dbReference>
<comment type="caution">
    <text evidence="5">The sequence shown here is derived from an EMBL/GenBank/DDBJ whole genome shotgun (WGS) entry which is preliminary data.</text>
</comment>
<organism evidence="5 6">
    <name type="scientific">Gloeocapsopsis crepidinum LEGE 06123</name>
    <dbReference type="NCBI Taxonomy" id="588587"/>
    <lineage>
        <taxon>Bacteria</taxon>
        <taxon>Bacillati</taxon>
        <taxon>Cyanobacteriota</taxon>
        <taxon>Cyanophyceae</taxon>
        <taxon>Oscillatoriophycideae</taxon>
        <taxon>Chroococcales</taxon>
        <taxon>Chroococcaceae</taxon>
        <taxon>Gloeocapsopsis</taxon>
    </lineage>
</organism>
<dbReference type="CDD" id="cd17646">
    <property type="entry name" value="A_NRPS_AB3403-like"/>
    <property type="match status" value="1"/>
</dbReference>
<dbReference type="NCBIfam" id="NF003417">
    <property type="entry name" value="PRK04813.1"/>
    <property type="match status" value="3"/>
</dbReference>
<proteinExistence type="predicted"/>
<dbReference type="InterPro" id="IPR045851">
    <property type="entry name" value="AMP-bd_C_sf"/>
</dbReference>
<dbReference type="InterPro" id="IPR001242">
    <property type="entry name" value="Condensation_dom"/>
</dbReference>
<dbReference type="PROSITE" id="PS00012">
    <property type="entry name" value="PHOSPHOPANTETHEINE"/>
    <property type="match status" value="2"/>
</dbReference>
<feature type="domain" description="Carrier" evidence="4">
    <location>
        <begin position="3066"/>
        <end position="3141"/>
    </location>
</feature>
<dbReference type="RefSeq" id="WP_193931481.1">
    <property type="nucleotide sequence ID" value="NZ_CAWPMZ010000032.1"/>
</dbReference>
<dbReference type="SMART" id="SM00823">
    <property type="entry name" value="PKS_PP"/>
    <property type="match status" value="3"/>
</dbReference>
<dbReference type="InterPro" id="IPR029058">
    <property type="entry name" value="AB_hydrolase_fold"/>
</dbReference>
<comment type="cofactor">
    <cofactor evidence="1">
        <name>pantetheine 4'-phosphate</name>
        <dbReference type="ChEBI" id="CHEBI:47942"/>
    </cofactor>
</comment>
<dbReference type="PANTHER" id="PTHR45527">
    <property type="entry name" value="NONRIBOSOMAL PEPTIDE SYNTHETASE"/>
    <property type="match status" value="1"/>
</dbReference>
<dbReference type="Pfam" id="PF00501">
    <property type="entry name" value="AMP-binding"/>
    <property type="match status" value="3"/>
</dbReference>
<evidence type="ECO:0000313" key="6">
    <source>
        <dbReference type="Proteomes" id="UP000651156"/>
    </source>
</evidence>
<evidence type="ECO:0000256" key="3">
    <source>
        <dbReference type="ARBA" id="ARBA00022553"/>
    </source>
</evidence>
<dbReference type="SUPFAM" id="SSF52777">
    <property type="entry name" value="CoA-dependent acyltransferases"/>
    <property type="match status" value="6"/>
</dbReference>
<dbReference type="NCBIfam" id="TIGR01733">
    <property type="entry name" value="AA-adenyl-dom"/>
    <property type="match status" value="3"/>
</dbReference>
<dbReference type="Pfam" id="PF13193">
    <property type="entry name" value="AMP-binding_C"/>
    <property type="match status" value="3"/>
</dbReference>
<dbReference type="SUPFAM" id="SSF47336">
    <property type="entry name" value="ACP-like"/>
    <property type="match status" value="3"/>
</dbReference>
<reference evidence="5 6" key="1">
    <citation type="submission" date="2020-10" db="EMBL/GenBank/DDBJ databases">
        <authorList>
            <person name="Castelo-Branco R."/>
            <person name="Eusebio N."/>
            <person name="Adriana R."/>
            <person name="Vieira A."/>
            <person name="Brugerolle De Fraissinette N."/>
            <person name="Rezende De Castro R."/>
            <person name="Schneider M.P."/>
            <person name="Vasconcelos V."/>
            <person name="Leao P.N."/>
        </authorList>
    </citation>
    <scope>NUCLEOTIDE SEQUENCE [LARGE SCALE GENOMIC DNA]</scope>
    <source>
        <strain evidence="5 6">LEGE 06123</strain>
    </source>
</reference>
<dbReference type="Gene3D" id="3.40.50.980">
    <property type="match status" value="6"/>
</dbReference>
<dbReference type="Gene3D" id="2.30.38.10">
    <property type="entry name" value="Luciferase, Domain 3"/>
    <property type="match status" value="3"/>
</dbReference>
<protein>
    <submittedName>
        <fullName evidence="5">Amino acid adenylation domain-containing protein</fullName>
    </submittedName>
</protein>
<dbReference type="SUPFAM" id="SSF56801">
    <property type="entry name" value="Acetyl-CoA synthetase-like"/>
    <property type="match status" value="3"/>
</dbReference>
<keyword evidence="6" id="KW-1185">Reference proteome</keyword>
<keyword evidence="2" id="KW-0596">Phosphopantetheine</keyword>
<dbReference type="InterPro" id="IPR020806">
    <property type="entry name" value="PKS_PP-bd"/>
</dbReference>
<dbReference type="Gene3D" id="3.40.50.1820">
    <property type="entry name" value="alpha/beta hydrolase"/>
    <property type="match status" value="1"/>
</dbReference>
<dbReference type="InterPro" id="IPR023213">
    <property type="entry name" value="CAT-like_dom_sf"/>
</dbReference>
<dbReference type="Gene3D" id="1.10.1200.10">
    <property type="entry name" value="ACP-like"/>
    <property type="match status" value="2"/>
</dbReference>
<dbReference type="InterPro" id="IPR010071">
    <property type="entry name" value="AA_adenyl_dom"/>
</dbReference>
<accession>A0ABR9UPS5</accession>